<reference evidence="4 5" key="1">
    <citation type="submission" date="2016-10" db="EMBL/GenBank/DDBJ databases">
        <authorList>
            <person name="de Groot N.N."/>
        </authorList>
    </citation>
    <scope>NUCLEOTIDE SEQUENCE [LARGE SCALE GENOMIC DNA]</scope>
    <source>
        <strain evidence="4 5">DSM 797</strain>
    </source>
</reference>
<feature type="domain" description="OmpA-like" evidence="3">
    <location>
        <begin position="74"/>
        <end position="206"/>
    </location>
</feature>
<protein>
    <submittedName>
        <fullName evidence="4">OmpA family protein</fullName>
    </submittedName>
</protein>
<dbReference type="Gene3D" id="3.30.1330.60">
    <property type="entry name" value="OmpA-like domain"/>
    <property type="match status" value="1"/>
</dbReference>
<keyword evidence="2" id="KW-1133">Transmembrane helix</keyword>
<dbReference type="InterPro" id="IPR050330">
    <property type="entry name" value="Bact_OuterMem_StrucFunc"/>
</dbReference>
<evidence type="ECO:0000259" key="3">
    <source>
        <dbReference type="PROSITE" id="PS51123"/>
    </source>
</evidence>
<evidence type="ECO:0000313" key="4">
    <source>
        <dbReference type="EMBL" id="SDL79778.1"/>
    </source>
</evidence>
<accession>A0A1G9MZX4</accession>
<sequence length="208" mass="23745">MINKYRRTVNREFEKSSFWPTFTDMISTVLMVVMLMLFSVESITGSVEKDLAKEVDTSVKETLKESGLPVTVDETTGLVTFGEKTMFDVDSSELKPEAKEMLKIFIPKYVEAIYKDYGENISKIVVKGHTDDVGSYLYNLDLSQKRAFSVAQFIVGDEIGNYKYKERVLKDIEAIGRSEAELIKNKDGSIDRDSSRRVEIKYEISLDK</sequence>
<keyword evidence="1 2" id="KW-0472">Membrane</keyword>
<feature type="transmembrane region" description="Helical" evidence="2">
    <location>
        <begin position="21"/>
        <end position="40"/>
    </location>
</feature>
<dbReference type="GO" id="GO:0016020">
    <property type="term" value="C:membrane"/>
    <property type="evidence" value="ECO:0007669"/>
    <property type="project" value="UniProtKB-UniRule"/>
</dbReference>
<dbReference type="InterPro" id="IPR036737">
    <property type="entry name" value="OmpA-like_sf"/>
</dbReference>
<keyword evidence="5" id="KW-1185">Reference proteome</keyword>
<keyword evidence="2" id="KW-0812">Transmembrane</keyword>
<dbReference type="STRING" id="1121325.SAMN04515677_103422"/>
<dbReference type="PROSITE" id="PS51123">
    <property type="entry name" value="OMPA_2"/>
    <property type="match status" value="1"/>
</dbReference>
<dbReference type="EMBL" id="FNGW01000003">
    <property type="protein sequence ID" value="SDL79778.1"/>
    <property type="molecule type" value="Genomic_DNA"/>
</dbReference>
<dbReference type="Pfam" id="PF00691">
    <property type="entry name" value="OmpA"/>
    <property type="match status" value="1"/>
</dbReference>
<evidence type="ECO:0000256" key="2">
    <source>
        <dbReference type="SAM" id="Phobius"/>
    </source>
</evidence>
<dbReference type="AlphaFoldDB" id="A0A1G9MZX4"/>
<dbReference type="Proteomes" id="UP000199068">
    <property type="component" value="Unassembled WGS sequence"/>
</dbReference>
<name>A0A1G9MZX4_9FIRM</name>
<evidence type="ECO:0000256" key="1">
    <source>
        <dbReference type="PROSITE-ProRule" id="PRU00473"/>
    </source>
</evidence>
<dbReference type="InterPro" id="IPR006665">
    <property type="entry name" value="OmpA-like"/>
</dbReference>
<dbReference type="CDD" id="cd07185">
    <property type="entry name" value="OmpA_C-like"/>
    <property type="match status" value="1"/>
</dbReference>
<evidence type="ECO:0000313" key="5">
    <source>
        <dbReference type="Proteomes" id="UP000199068"/>
    </source>
</evidence>
<dbReference type="PANTHER" id="PTHR30329">
    <property type="entry name" value="STATOR ELEMENT OF FLAGELLAR MOTOR COMPLEX"/>
    <property type="match status" value="1"/>
</dbReference>
<dbReference type="RefSeq" id="WP_092725107.1">
    <property type="nucleotide sequence ID" value="NZ_FNGW01000003.1"/>
</dbReference>
<dbReference type="PANTHER" id="PTHR30329:SF21">
    <property type="entry name" value="LIPOPROTEIN YIAD-RELATED"/>
    <property type="match status" value="1"/>
</dbReference>
<organism evidence="4 5">
    <name type="scientific">Romboutsia lituseburensis DSM 797</name>
    <dbReference type="NCBI Taxonomy" id="1121325"/>
    <lineage>
        <taxon>Bacteria</taxon>
        <taxon>Bacillati</taxon>
        <taxon>Bacillota</taxon>
        <taxon>Clostridia</taxon>
        <taxon>Peptostreptococcales</taxon>
        <taxon>Peptostreptococcaceae</taxon>
        <taxon>Romboutsia</taxon>
    </lineage>
</organism>
<proteinExistence type="predicted"/>
<gene>
    <name evidence="4" type="ORF">SAMN04515677_103422</name>
</gene>
<dbReference type="SUPFAM" id="SSF103088">
    <property type="entry name" value="OmpA-like"/>
    <property type="match status" value="1"/>
</dbReference>